<dbReference type="CDD" id="cd03263">
    <property type="entry name" value="ABC_subfamily_A"/>
    <property type="match status" value="2"/>
</dbReference>
<feature type="transmembrane region" description="Helical" evidence="10">
    <location>
        <begin position="699"/>
        <end position="727"/>
    </location>
</feature>
<evidence type="ECO:0000256" key="4">
    <source>
        <dbReference type="ARBA" id="ARBA00022692"/>
    </source>
</evidence>
<gene>
    <name evidence="13" type="primary">LOC106553773</name>
</gene>
<feature type="transmembrane region" description="Helical" evidence="10">
    <location>
        <begin position="801"/>
        <end position="823"/>
    </location>
</feature>
<organism evidence="12 13">
    <name type="scientific">Thamnophis sirtalis</name>
    <dbReference type="NCBI Taxonomy" id="35019"/>
    <lineage>
        <taxon>Eukaryota</taxon>
        <taxon>Metazoa</taxon>
        <taxon>Chordata</taxon>
        <taxon>Craniata</taxon>
        <taxon>Vertebrata</taxon>
        <taxon>Euteleostomi</taxon>
        <taxon>Lepidosauria</taxon>
        <taxon>Squamata</taxon>
        <taxon>Bifurcata</taxon>
        <taxon>Unidentata</taxon>
        <taxon>Episquamata</taxon>
        <taxon>Toxicofera</taxon>
        <taxon>Serpentes</taxon>
        <taxon>Colubroidea</taxon>
        <taxon>Colubridae</taxon>
        <taxon>Natricinae</taxon>
        <taxon>Thamnophis</taxon>
    </lineage>
</organism>
<dbReference type="InterPro" id="IPR026082">
    <property type="entry name" value="ABCA"/>
</dbReference>
<sequence length="1230" mass="140316">MMAGWNVPHHQMREHSQSGKRDAVLLNLPDKYGLPYPPLFFLKKNYWFKSRKPYTNEQSHGNIFRENIEPVPPEFDGKEAIRLNNIKKTYKVGKTNTEALRGLSLDIYEGQITAILGHSGAGKTTLLNILGGLSKSTDGSATILEYNIAERKEMEQIRQFSAVCPQFNIQFEYLTVKENLKTFAKIKGIPSSDIENEVEKIQTLLDISAIQNTQAKNLSGGQKRKLTLAITFLGQPQVLLLDEPTAGLDPYSRHQVWTLLNEQKAGRVILLTTQFMDEADILSDRKAIISHGSLNCVGSSLFLKKKWGIGYHLRMHINEICDSERTTSLVKHYIPSVKLSGQRENELRYILPSEHVNKFPGLFSEIDQQTDLGIVDYGVTMTTLEDVFLKLEGNEKNYDDYGVHHEGEGEEPGKDEMEQDLLFLSEMGKVTVKGLKLWRQQVCAIARMHFLNLKREWKIWGALLLISGIILLPYIIQTVSFGVSLTMHYAELHPGLYFQPGKWNFKESSGLLILNNTGEKIDNFVQAIKNQNILMDVISGNNISDQLVHNGAIQVDIEEKKYRFTLMCHTEITNCFPVLVNIISNAFLHMLNSTARLRIWSQMFLGEFQQESFAFYFLELQMFETFIFLSAFPPQFAMMSMQDYKIKAHSQLRISGLLPSVYWCGQALIDIPLHFALLVVALLPWLLKLIVISAKNWSILHLVLVIFLLGYSTSFVLLLYVIAFIFRKKMHTASFWSFILILVSVISFAMFVTAIPPLMYLLDVFIPIFPVISFLIYFSTTLKDVYAFDDAGYHILHMDEFWISFFMPYIHSIIFLFLLRYLVLKYDRPVMRRDPVFRISPQRKRTYQNPEELSEETDRDILDERTRAQSALDSANEEEKPVIIVHNLCKEYRYGKACSTPCCNKQQKRKLATKNVSFCVKKGEILGLLGPNGAGKSTTISMIMGDMDPTAGQVHIKGADGAATEENAALGYCPQENPLWSNLTMKEHLEIFAAVKGIKKDDATIAINRIARVLVLEEHLKKTTKTLSAGLSRKLCFALSMLSNPTVWLLDEPTTGLDPKGKHQVWRAIHTMLQNKDKGAILTTHHMEEAEAMCDRVAIMVSGQLRCLGSIQYLKSKFGKNYLLQIKVKGVEQGDLVNTQILKMFPQAARQERISTLLVYKIPMENALPLSKAFSMLEKVKQLFNLEEYSFSLNTLEQVFLELCKEQERDYFDLAPNTTFDWKKLQEGDL</sequence>
<feature type="transmembrane region" description="Helical" evidence="10">
    <location>
        <begin position="733"/>
        <end position="753"/>
    </location>
</feature>
<evidence type="ECO:0000313" key="12">
    <source>
        <dbReference type="Proteomes" id="UP000504617"/>
    </source>
</evidence>
<protein>
    <submittedName>
        <fullName evidence="13">ATP-binding cassette sub-family A member 9-like isoform X1</fullName>
    </submittedName>
</protein>
<proteinExistence type="inferred from homology"/>
<evidence type="ECO:0000256" key="10">
    <source>
        <dbReference type="SAM" id="Phobius"/>
    </source>
</evidence>
<dbReference type="InterPro" id="IPR003593">
    <property type="entry name" value="AAA+_ATPase"/>
</dbReference>
<evidence type="ECO:0000256" key="5">
    <source>
        <dbReference type="ARBA" id="ARBA00022737"/>
    </source>
</evidence>
<dbReference type="OrthoDB" id="8061355at2759"/>
<evidence type="ECO:0000256" key="3">
    <source>
        <dbReference type="ARBA" id="ARBA00022448"/>
    </source>
</evidence>
<evidence type="ECO:0000256" key="7">
    <source>
        <dbReference type="ARBA" id="ARBA00022840"/>
    </source>
</evidence>
<reference evidence="13" key="1">
    <citation type="submission" date="2025-08" db="UniProtKB">
        <authorList>
            <consortium name="RefSeq"/>
        </authorList>
    </citation>
    <scope>IDENTIFICATION</scope>
</reference>
<keyword evidence="7" id="KW-0067">ATP-binding</keyword>
<feature type="domain" description="ABC transporter" evidence="11">
    <location>
        <begin position="81"/>
        <end position="316"/>
    </location>
</feature>
<keyword evidence="6" id="KW-0547">Nucleotide-binding</keyword>
<evidence type="ECO:0000256" key="8">
    <source>
        <dbReference type="ARBA" id="ARBA00022989"/>
    </source>
</evidence>
<dbReference type="PROSITE" id="PS50893">
    <property type="entry name" value="ABC_TRANSPORTER_2"/>
    <property type="match status" value="2"/>
</dbReference>
<dbReference type="InterPro" id="IPR003439">
    <property type="entry name" value="ABC_transporter-like_ATP-bd"/>
</dbReference>
<dbReference type="PANTHER" id="PTHR19229:SF274">
    <property type="entry name" value="ABC-TYPE ORGANIC ANION TRANSPORTER ABCA8"/>
    <property type="match status" value="1"/>
</dbReference>
<dbReference type="FunFam" id="3.40.50.300:FF:000335">
    <property type="entry name" value="ATP binding cassette subfamily A member 5"/>
    <property type="match status" value="1"/>
</dbReference>
<name>A0A6I9YUZ0_9SAUR</name>
<dbReference type="PANTHER" id="PTHR19229">
    <property type="entry name" value="ATP-BINDING CASSETTE TRANSPORTER SUBFAMILY A ABCA"/>
    <property type="match status" value="1"/>
</dbReference>
<dbReference type="GO" id="GO:0005886">
    <property type="term" value="C:plasma membrane"/>
    <property type="evidence" value="ECO:0007669"/>
    <property type="project" value="UniProtKB-ARBA"/>
</dbReference>
<dbReference type="InterPro" id="IPR027417">
    <property type="entry name" value="P-loop_NTPase"/>
</dbReference>
<keyword evidence="9 10" id="KW-0472">Membrane</keyword>
<keyword evidence="3" id="KW-0813">Transport</keyword>
<keyword evidence="12" id="KW-1185">Reference proteome</keyword>
<keyword evidence="8 10" id="KW-1133">Transmembrane helix</keyword>
<evidence type="ECO:0000256" key="6">
    <source>
        <dbReference type="ARBA" id="ARBA00022741"/>
    </source>
</evidence>
<comment type="subcellular location">
    <subcellularLocation>
        <location evidence="1">Membrane</location>
        <topology evidence="1">Multi-pass membrane protein</topology>
    </subcellularLocation>
</comment>
<dbReference type="GeneID" id="106553773"/>
<dbReference type="GO" id="GO:0016887">
    <property type="term" value="F:ATP hydrolysis activity"/>
    <property type="evidence" value="ECO:0007669"/>
    <property type="project" value="InterPro"/>
</dbReference>
<dbReference type="Proteomes" id="UP000504617">
    <property type="component" value="Unplaced"/>
</dbReference>
<dbReference type="Pfam" id="PF23321">
    <property type="entry name" value="R1_ABCA1"/>
    <property type="match status" value="1"/>
</dbReference>
<evidence type="ECO:0000256" key="9">
    <source>
        <dbReference type="ARBA" id="ARBA00023136"/>
    </source>
</evidence>
<dbReference type="SUPFAM" id="SSF52540">
    <property type="entry name" value="P-loop containing nucleoside triphosphate hydrolases"/>
    <property type="match status" value="2"/>
</dbReference>
<dbReference type="GO" id="GO:0005319">
    <property type="term" value="F:lipid transporter activity"/>
    <property type="evidence" value="ECO:0007669"/>
    <property type="project" value="TreeGrafter"/>
</dbReference>
<feature type="domain" description="ABC transporter" evidence="11">
    <location>
        <begin position="883"/>
        <end position="1127"/>
    </location>
</feature>
<dbReference type="InterPro" id="IPR017871">
    <property type="entry name" value="ABC_transporter-like_CS"/>
</dbReference>
<dbReference type="InterPro" id="IPR056264">
    <property type="entry name" value="R2_ABCA1-4-like"/>
</dbReference>
<dbReference type="FunFam" id="3.40.50.300:FF:000436">
    <property type="entry name" value="ATP binding cassette subfamily A member 9"/>
    <property type="match status" value="1"/>
</dbReference>
<dbReference type="GO" id="GO:0140359">
    <property type="term" value="F:ABC-type transporter activity"/>
    <property type="evidence" value="ECO:0007669"/>
    <property type="project" value="InterPro"/>
</dbReference>
<comment type="similarity">
    <text evidence="2">Belongs to the ABC transporter superfamily. ABCA family.</text>
</comment>
<feature type="transmembrane region" description="Helical" evidence="10">
    <location>
        <begin position="457"/>
        <end position="476"/>
    </location>
</feature>
<dbReference type="KEGG" id="tsr:106553773"/>
<evidence type="ECO:0000256" key="1">
    <source>
        <dbReference type="ARBA" id="ARBA00004141"/>
    </source>
</evidence>
<accession>A0A6I9YUZ0</accession>
<evidence type="ECO:0000259" key="11">
    <source>
        <dbReference type="PROSITE" id="PS50893"/>
    </source>
</evidence>
<dbReference type="SMART" id="SM00382">
    <property type="entry name" value="AAA"/>
    <property type="match status" value="2"/>
</dbReference>
<evidence type="ECO:0000313" key="13">
    <source>
        <dbReference type="RefSeq" id="XP_013927814.1"/>
    </source>
</evidence>
<feature type="transmembrane region" description="Helical" evidence="10">
    <location>
        <begin position="760"/>
        <end position="781"/>
    </location>
</feature>
<evidence type="ECO:0000256" key="2">
    <source>
        <dbReference type="ARBA" id="ARBA00008869"/>
    </source>
</evidence>
<dbReference type="GO" id="GO:0005524">
    <property type="term" value="F:ATP binding"/>
    <property type="evidence" value="ECO:0007669"/>
    <property type="project" value="UniProtKB-KW"/>
</dbReference>
<keyword evidence="4 10" id="KW-0812">Transmembrane</keyword>
<dbReference type="PROSITE" id="PS00211">
    <property type="entry name" value="ABC_TRANSPORTER_1"/>
    <property type="match status" value="1"/>
</dbReference>
<dbReference type="RefSeq" id="XP_013927814.1">
    <property type="nucleotide sequence ID" value="XM_014072339.1"/>
</dbReference>
<keyword evidence="5" id="KW-0677">Repeat</keyword>
<dbReference type="Pfam" id="PF00005">
    <property type="entry name" value="ABC_tran"/>
    <property type="match status" value="2"/>
</dbReference>
<feature type="transmembrane region" description="Helical" evidence="10">
    <location>
        <begin position="675"/>
        <end position="692"/>
    </location>
</feature>
<dbReference type="AlphaFoldDB" id="A0A6I9YUZ0"/>
<dbReference type="Gene3D" id="3.40.50.300">
    <property type="entry name" value="P-loop containing nucleotide triphosphate hydrolases"/>
    <property type="match status" value="2"/>
</dbReference>